<evidence type="ECO:0000313" key="1">
    <source>
        <dbReference type="EMBL" id="AYD87380.1"/>
    </source>
</evidence>
<name>A0A386KQ70_9CAUD</name>
<organism evidence="1 2">
    <name type="scientific">Microbacterium phage ValentiniPuff</name>
    <dbReference type="NCBI Taxonomy" id="2315705"/>
    <lineage>
        <taxon>Viruses</taxon>
        <taxon>Duplodnaviria</taxon>
        <taxon>Heunggongvirae</taxon>
        <taxon>Uroviricota</taxon>
        <taxon>Caudoviricetes</taxon>
        <taxon>Valentinivirus</taxon>
        <taxon>Valentinivirus valentinipuff</taxon>
    </lineage>
</organism>
<dbReference type="EMBL" id="MH825712">
    <property type="protein sequence ID" value="AYD87380.1"/>
    <property type="molecule type" value="Genomic_DNA"/>
</dbReference>
<reference evidence="1 2" key="1">
    <citation type="submission" date="2018-08" db="EMBL/GenBank/DDBJ databases">
        <authorList>
            <person name="Preder H."/>
            <person name="Servin-Meza L.A."/>
            <person name="Bonilla J.A."/>
            <person name="Klyczek K."/>
            <person name="Garlena R.A."/>
            <person name="Russell D.A."/>
            <person name="Pope W.H."/>
            <person name="Jacobs-Sera D."/>
            <person name="Hatfull G.F."/>
        </authorList>
    </citation>
    <scope>NUCLEOTIDE SEQUENCE [LARGE SCALE GENOMIC DNA]</scope>
</reference>
<keyword evidence="2" id="KW-1185">Reference proteome</keyword>
<accession>A0A386KQ70</accession>
<dbReference type="Proteomes" id="UP000281993">
    <property type="component" value="Segment"/>
</dbReference>
<protein>
    <submittedName>
        <fullName evidence="1">Uncharacterized protein</fullName>
    </submittedName>
</protein>
<evidence type="ECO:0000313" key="2">
    <source>
        <dbReference type="Proteomes" id="UP000281993"/>
    </source>
</evidence>
<gene>
    <name evidence="1" type="primary">85</name>
    <name evidence="1" type="ORF">SEA_VALENTINIPUFF_85</name>
</gene>
<proteinExistence type="predicted"/>
<sequence>MIPMFYVTFGLEYGSTAHDAKQHAHPEGFVTIAADNRDQAKFMADYVYGAGGTANVYTDVEFNGERYPLGELAHFIAGQEPETAPDVLVTENGKLLILGVPRVWTPGEATKFANDIADAAVRAVERIAAEAADAARLAEVGVKRHDDMW</sequence>